<sequence>MCYEVPDDLVPGLDQPELGLGPMKAPCPIDTDKVEKSSVLSTKLQMVDRPPADAELIGFLDMVSSPNPLEALADHHGKAHGVLSRGMGATVEGILEADDSIQVEPVSVSSGDPLDGGREGWAQDVPRELQIQPVSGIGIYLGVSFLELIYDVGFFGLIAFFFPESIPNVDGVSFGVVADLNFFDQLLGRLQAPFCCVVNNAGNADTDSWQLAASYLFFLAVVVQ</sequence>
<dbReference type="Proteomes" id="UP001279734">
    <property type="component" value="Unassembled WGS sequence"/>
</dbReference>
<gene>
    <name evidence="1" type="ORF">Nepgr_016387</name>
</gene>
<proteinExistence type="predicted"/>
<comment type="caution">
    <text evidence="1">The sequence shown here is derived from an EMBL/GenBank/DDBJ whole genome shotgun (WGS) entry which is preliminary data.</text>
</comment>
<keyword evidence="2" id="KW-1185">Reference proteome</keyword>
<evidence type="ECO:0000313" key="1">
    <source>
        <dbReference type="EMBL" id="GMH14546.1"/>
    </source>
</evidence>
<protein>
    <submittedName>
        <fullName evidence="1">Uncharacterized protein</fullName>
    </submittedName>
</protein>
<dbReference type="AlphaFoldDB" id="A0AAD3SQ79"/>
<organism evidence="1 2">
    <name type="scientific">Nepenthes gracilis</name>
    <name type="common">Slender pitcher plant</name>
    <dbReference type="NCBI Taxonomy" id="150966"/>
    <lineage>
        <taxon>Eukaryota</taxon>
        <taxon>Viridiplantae</taxon>
        <taxon>Streptophyta</taxon>
        <taxon>Embryophyta</taxon>
        <taxon>Tracheophyta</taxon>
        <taxon>Spermatophyta</taxon>
        <taxon>Magnoliopsida</taxon>
        <taxon>eudicotyledons</taxon>
        <taxon>Gunneridae</taxon>
        <taxon>Pentapetalae</taxon>
        <taxon>Caryophyllales</taxon>
        <taxon>Nepenthaceae</taxon>
        <taxon>Nepenthes</taxon>
    </lineage>
</organism>
<accession>A0AAD3SQ79</accession>
<evidence type="ECO:0000313" key="2">
    <source>
        <dbReference type="Proteomes" id="UP001279734"/>
    </source>
</evidence>
<name>A0AAD3SQ79_NEPGR</name>
<reference evidence="1" key="1">
    <citation type="submission" date="2023-05" db="EMBL/GenBank/DDBJ databases">
        <title>Nepenthes gracilis genome sequencing.</title>
        <authorList>
            <person name="Fukushima K."/>
        </authorList>
    </citation>
    <scope>NUCLEOTIDE SEQUENCE</scope>
    <source>
        <strain evidence="1">SING2019-196</strain>
    </source>
</reference>
<dbReference type="EMBL" id="BSYO01000014">
    <property type="protein sequence ID" value="GMH14546.1"/>
    <property type="molecule type" value="Genomic_DNA"/>
</dbReference>